<dbReference type="RefSeq" id="WP_155731010.1">
    <property type="nucleotide sequence ID" value="NZ_AUYB01000086.1"/>
</dbReference>
<dbReference type="STRING" id="43657.S4054249_13280"/>
<name>A0A166Y7L3_9GAMM</name>
<proteinExistence type="predicted"/>
<reference evidence="2 3" key="1">
    <citation type="submission" date="2013-07" db="EMBL/GenBank/DDBJ databases">
        <title>Comparative Genomic and Metabolomic Analysis of Twelve Strains of Pseudoalteromonas luteoviolacea.</title>
        <authorList>
            <person name="Vynne N.G."/>
            <person name="Mansson M."/>
            <person name="Gram L."/>
        </authorList>
    </citation>
    <scope>NUCLEOTIDE SEQUENCE [LARGE SCALE GENOMIC DNA]</scope>
    <source>
        <strain evidence="2 3">DSM 6061</strain>
    </source>
</reference>
<accession>A0A166Y7L3</accession>
<dbReference type="GeneID" id="58735822"/>
<protein>
    <submittedName>
        <fullName evidence="2">Uncharacterized protein</fullName>
    </submittedName>
</protein>
<gene>
    <name evidence="2" type="ORF">N475_10670</name>
</gene>
<dbReference type="GO" id="GO:0003677">
    <property type="term" value="F:DNA binding"/>
    <property type="evidence" value="ECO:0007669"/>
    <property type="project" value="UniProtKB-KW"/>
</dbReference>
<dbReference type="EMBL" id="AUYB01000086">
    <property type="protein sequence ID" value="KZN41526.1"/>
    <property type="molecule type" value="Genomic_DNA"/>
</dbReference>
<keyword evidence="1" id="KW-0238">DNA-binding</keyword>
<comment type="caution">
    <text evidence="2">The sequence shown here is derived from an EMBL/GenBank/DDBJ whole genome shotgun (WGS) entry which is preliminary data.</text>
</comment>
<evidence type="ECO:0000256" key="1">
    <source>
        <dbReference type="ARBA" id="ARBA00023125"/>
    </source>
</evidence>
<evidence type="ECO:0000313" key="3">
    <source>
        <dbReference type="Proteomes" id="UP000076643"/>
    </source>
</evidence>
<organism evidence="2 3">
    <name type="scientific">Pseudoalteromonas luteoviolacea DSM 6061</name>
    <dbReference type="NCBI Taxonomy" id="1365250"/>
    <lineage>
        <taxon>Bacteria</taxon>
        <taxon>Pseudomonadati</taxon>
        <taxon>Pseudomonadota</taxon>
        <taxon>Gammaproteobacteria</taxon>
        <taxon>Alteromonadales</taxon>
        <taxon>Pseudoalteromonadaceae</taxon>
        <taxon>Pseudoalteromonas</taxon>
    </lineage>
</organism>
<evidence type="ECO:0000313" key="2">
    <source>
        <dbReference type="EMBL" id="KZN41526.1"/>
    </source>
</evidence>
<dbReference type="Gene3D" id="1.10.150.130">
    <property type="match status" value="1"/>
</dbReference>
<dbReference type="PATRIC" id="fig|1365250.3.peg.1207"/>
<dbReference type="AlphaFoldDB" id="A0A166Y7L3"/>
<keyword evidence="3" id="KW-1185">Reference proteome</keyword>
<dbReference type="Proteomes" id="UP000076643">
    <property type="component" value="Unassembled WGS sequence"/>
</dbReference>
<sequence>MAANTQAQALNALVYMYKEVIKRPLSLELKFIQSRRQQKLPTVLTEQ</sequence>
<dbReference type="InterPro" id="IPR010998">
    <property type="entry name" value="Integrase_recombinase_N"/>
</dbReference>